<dbReference type="GO" id="GO:0006261">
    <property type="term" value="P:DNA-templated DNA replication"/>
    <property type="evidence" value="ECO:0007669"/>
    <property type="project" value="TreeGrafter"/>
</dbReference>
<evidence type="ECO:0000313" key="3">
    <source>
        <dbReference type="EMBL" id="SHO78005.1"/>
    </source>
</evidence>
<evidence type="ECO:0000256" key="2">
    <source>
        <dbReference type="ARBA" id="ARBA00023242"/>
    </source>
</evidence>
<evidence type="ECO:0000313" key="4">
    <source>
        <dbReference type="Proteomes" id="UP000186303"/>
    </source>
</evidence>
<dbReference type="Proteomes" id="UP000186303">
    <property type="component" value="Chromosome 3"/>
</dbReference>
<gene>
    <name evidence="3" type="ORF">MSYG_2347</name>
</gene>
<sequence length="555" mass="61953">MVPTNELDSAVLLSQPRRAVDMLWATHKDSHVIRRQLDQQYGDLRGTRDWDQIPYLTPSNVKQLLTASQSTEGRENGVLVRWQCMIQDTGLGFELYVSSLNHQGRRECAMYGNDIKYAEQEFDSTLMKDDGMAERAVFFGVSLPGMTNWAHEMAVGSTPTVAEALEHLHVDVTDVNRAPLSEDPSVTAVIKMYDLEEAEKLKTTDVIDLVGILGIDAQPTVDWHLSEEEAAIQWMPSIHVLHWTHTPLHSMTQAFLQQVSVPETENAMPAPRPFPFADQDALRSGLIDYLATALGNDTLAAEYVLLVLLARIHARRAGMTVGSISLNLSGMVDHELLPVLESLMPAVVRQPLSLATLNDPKHTLFVRHEEPNAYAGRLQLPNGTCVVVDEREMQEGKLQDHGIKNISALASVLQKYSLPYVLPYSELHLDTDLIMLIVSEGKTFLPVDVHVPLHSTQASMAPSASVEALQTWRAYLARTRHNSLAIPESMSQHIQDDFVERRRISPEFNQEDLQRCLSVARLLALSHGHAELTPDIWRRAVSLDEARAARLAPPP</sequence>
<dbReference type="STRING" id="1230383.A0A1M8A6A0"/>
<dbReference type="GO" id="GO:0005634">
    <property type="term" value="C:nucleus"/>
    <property type="evidence" value="ECO:0007669"/>
    <property type="project" value="UniProtKB-SubCell"/>
</dbReference>
<evidence type="ECO:0008006" key="5">
    <source>
        <dbReference type="Google" id="ProtNLM"/>
    </source>
</evidence>
<dbReference type="Pfam" id="PF09739">
    <property type="entry name" value="MCM_bind"/>
    <property type="match status" value="2"/>
</dbReference>
<dbReference type="VEuPathDB" id="FungiDB:MSYG_2347"/>
<dbReference type="GO" id="GO:0003682">
    <property type="term" value="F:chromatin binding"/>
    <property type="evidence" value="ECO:0007669"/>
    <property type="project" value="TreeGrafter"/>
</dbReference>
<proteinExistence type="predicted"/>
<dbReference type="InterPro" id="IPR019140">
    <property type="entry name" value="MCM_complex-bd"/>
</dbReference>
<dbReference type="OMA" id="EEHTEMI"/>
<keyword evidence="2" id="KW-0539">Nucleus</keyword>
<name>A0A1M8A6A0_MALS4</name>
<accession>A0A1M8A6A0</accession>
<reference evidence="4" key="1">
    <citation type="journal article" date="2017" name="Nucleic Acids Res.">
        <title>Proteogenomics produces comprehensive and highly accurate protein-coding gene annotation in a complete genome assembly of Malassezia sympodialis.</title>
        <authorList>
            <person name="Zhu Y."/>
            <person name="Engstroem P.G."/>
            <person name="Tellgren-Roth C."/>
            <person name="Baudo C.D."/>
            <person name="Kennell J.C."/>
            <person name="Sun S."/>
            <person name="Billmyre R.B."/>
            <person name="Schroeder M.S."/>
            <person name="Andersson A."/>
            <person name="Holm T."/>
            <person name="Sigurgeirsson B."/>
            <person name="Wu G."/>
            <person name="Sankaranarayanan S.R."/>
            <person name="Siddharthan R."/>
            <person name="Sanyal K."/>
            <person name="Lundeberg J."/>
            <person name="Nystedt B."/>
            <person name="Boekhout T."/>
            <person name="Dawson T.L. Jr."/>
            <person name="Heitman J."/>
            <person name="Scheynius A."/>
            <person name="Lehtioe J."/>
        </authorList>
    </citation>
    <scope>NUCLEOTIDE SEQUENCE [LARGE SCALE GENOMIC DNA]</scope>
    <source>
        <strain evidence="4">ATCC 42132</strain>
    </source>
</reference>
<dbReference type="PANTHER" id="PTHR13489">
    <property type="entry name" value="MINI-CHROMOSOME MAINTENANCE COMPLEX-BINDING PROTEIN"/>
    <property type="match status" value="1"/>
</dbReference>
<comment type="subcellular location">
    <subcellularLocation>
        <location evidence="1">Nucleus</location>
    </subcellularLocation>
</comment>
<keyword evidence="4" id="KW-1185">Reference proteome</keyword>
<dbReference type="OrthoDB" id="329666at2759"/>
<dbReference type="PANTHER" id="PTHR13489:SF0">
    <property type="entry name" value="MINI-CHROMOSOME MAINTENANCE COMPLEX-BINDING PROTEIN"/>
    <property type="match status" value="1"/>
</dbReference>
<evidence type="ECO:0000256" key="1">
    <source>
        <dbReference type="ARBA" id="ARBA00004123"/>
    </source>
</evidence>
<organism evidence="3 4">
    <name type="scientific">Malassezia sympodialis (strain ATCC 42132)</name>
    <name type="common">Atopic eczema-associated yeast</name>
    <dbReference type="NCBI Taxonomy" id="1230383"/>
    <lineage>
        <taxon>Eukaryota</taxon>
        <taxon>Fungi</taxon>
        <taxon>Dikarya</taxon>
        <taxon>Basidiomycota</taxon>
        <taxon>Ustilaginomycotina</taxon>
        <taxon>Malasseziomycetes</taxon>
        <taxon>Malasseziales</taxon>
        <taxon>Malasseziaceae</taxon>
        <taxon>Malassezia</taxon>
    </lineage>
</organism>
<dbReference type="EMBL" id="LT671823">
    <property type="protein sequence ID" value="SHO78005.1"/>
    <property type="molecule type" value="Genomic_DNA"/>
</dbReference>
<protein>
    <recommendedName>
        <fullName evidence="5">Mini-chromosome maintenance complex-binding protein</fullName>
    </recommendedName>
</protein>
<dbReference type="AlphaFoldDB" id="A0A1M8A6A0"/>